<protein>
    <submittedName>
        <fullName evidence="3">Zn-dependent hydrolase</fullName>
    </submittedName>
</protein>
<reference evidence="3 4" key="1">
    <citation type="submission" date="2018-01" db="EMBL/GenBank/DDBJ databases">
        <title>Twenty Corynebacterium bovis Genomes.</title>
        <authorList>
            <person name="Gulvik C.A."/>
        </authorList>
    </citation>
    <scope>NUCLEOTIDE SEQUENCE [LARGE SCALE GENOMIC DNA]</scope>
    <source>
        <strain evidence="3 4">F6900</strain>
    </source>
</reference>
<dbReference type="PANTHER" id="PTHR46233:SF4">
    <property type="entry name" value="METALLO-BETA-LACTAMASE DOMAIN-CONTAINING PROTEIN"/>
    <property type="match status" value="1"/>
</dbReference>
<dbReference type="AlphaFoldDB" id="A0A3R8PDS5"/>
<dbReference type="GO" id="GO:0016787">
    <property type="term" value="F:hydrolase activity"/>
    <property type="evidence" value="ECO:0007669"/>
    <property type="project" value="UniProtKB-KW"/>
</dbReference>
<dbReference type="Proteomes" id="UP000276526">
    <property type="component" value="Unassembled WGS sequence"/>
</dbReference>
<sequence>MSADGVTGGTGGNGGSGGNDGGVTGGLSATGLRIDRVRTSGVFALDGGEWEVENNVWVVGDDTECVIVDAAHDARPIVDAVGRREVRAVLCTHAHNDHVTVAPELARTLDTRVLVHPGDQMLWEETHPGVAHEDLADGQEVTVAGTTLRVVSTPGHSPGSCCLYLPEADVLFSGDTLFEGGPGATGRSFSDFPTIIASIRESLLTLPGRTEVYTGHGPSTRIGDEAPHLEEWIARGH</sequence>
<dbReference type="InterPro" id="IPR001279">
    <property type="entry name" value="Metallo-B-lactamas"/>
</dbReference>
<dbReference type="CDD" id="cd06262">
    <property type="entry name" value="metallo-hydrolase-like_MBL-fold"/>
    <property type="match status" value="1"/>
</dbReference>
<name>A0A3R8PDS5_9CORY</name>
<dbReference type="PANTHER" id="PTHR46233">
    <property type="entry name" value="HYDROXYACYLGLUTATHIONE HYDROLASE GLOC"/>
    <property type="match status" value="1"/>
</dbReference>
<evidence type="ECO:0000313" key="4">
    <source>
        <dbReference type="Proteomes" id="UP000276526"/>
    </source>
</evidence>
<dbReference type="SMART" id="SM00849">
    <property type="entry name" value="Lactamase_B"/>
    <property type="match status" value="1"/>
</dbReference>
<comment type="caution">
    <text evidence="3">The sequence shown here is derived from an EMBL/GenBank/DDBJ whole genome shotgun (WGS) entry which is preliminary data.</text>
</comment>
<accession>A0A3R8PDS5</accession>
<dbReference type="Pfam" id="PF00753">
    <property type="entry name" value="Lactamase_B"/>
    <property type="match status" value="1"/>
</dbReference>
<feature type="domain" description="Metallo-beta-lactamase" evidence="2">
    <location>
        <begin position="53"/>
        <end position="216"/>
    </location>
</feature>
<dbReference type="InterPro" id="IPR036866">
    <property type="entry name" value="RibonucZ/Hydroxyglut_hydro"/>
</dbReference>
<proteinExistence type="predicted"/>
<keyword evidence="3" id="KW-0378">Hydrolase</keyword>
<evidence type="ECO:0000256" key="1">
    <source>
        <dbReference type="SAM" id="MobiDB-lite"/>
    </source>
</evidence>
<evidence type="ECO:0000259" key="2">
    <source>
        <dbReference type="SMART" id="SM00849"/>
    </source>
</evidence>
<organism evidence="3 4">
    <name type="scientific">Corynebacterium bovis</name>
    <dbReference type="NCBI Taxonomy" id="36808"/>
    <lineage>
        <taxon>Bacteria</taxon>
        <taxon>Bacillati</taxon>
        <taxon>Actinomycetota</taxon>
        <taxon>Actinomycetes</taxon>
        <taxon>Mycobacteriales</taxon>
        <taxon>Corynebacteriaceae</taxon>
        <taxon>Corynebacterium</taxon>
    </lineage>
</organism>
<dbReference type="EMBL" id="PQNK01000002">
    <property type="protein sequence ID" value="RRO87676.1"/>
    <property type="molecule type" value="Genomic_DNA"/>
</dbReference>
<gene>
    <name evidence="3" type="ORF">CXF48_01855</name>
</gene>
<dbReference type="SUPFAM" id="SSF56281">
    <property type="entry name" value="Metallo-hydrolase/oxidoreductase"/>
    <property type="match status" value="1"/>
</dbReference>
<dbReference type="Gene3D" id="3.60.15.10">
    <property type="entry name" value="Ribonuclease Z/Hydroxyacylglutathione hydrolase-like"/>
    <property type="match status" value="1"/>
</dbReference>
<feature type="region of interest" description="Disordered" evidence="1">
    <location>
        <begin position="1"/>
        <end position="23"/>
    </location>
</feature>
<evidence type="ECO:0000313" key="3">
    <source>
        <dbReference type="EMBL" id="RRO87676.1"/>
    </source>
</evidence>
<dbReference type="InterPro" id="IPR051453">
    <property type="entry name" value="MBL_Glyoxalase_II"/>
</dbReference>